<dbReference type="Gene3D" id="3.30.70.2330">
    <property type="match status" value="1"/>
</dbReference>
<proteinExistence type="predicted"/>
<feature type="domain" description="HIRAN" evidence="3">
    <location>
        <begin position="130"/>
        <end position="226"/>
    </location>
</feature>
<dbReference type="Proteomes" id="UP001410648">
    <property type="component" value="Unassembled WGS sequence"/>
</dbReference>
<evidence type="ECO:0000256" key="2">
    <source>
        <dbReference type="ARBA" id="ARBA00022801"/>
    </source>
</evidence>
<organism evidence="4 5">
    <name type="scientific">Alkalibacterium indicireducens</name>
    <dbReference type="NCBI Taxonomy" id="398758"/>
    <lineage>
        <taxon>Bacteria</taxon>
        <taxon>Bacillati</taxon>
        <taxon>Bacillota</taxon>
        <taxon>Bacilli</taxon>
        <taxon>Lactobacillales</taxon>
        <taxon>Carnobacteriaceae</taxon>
        <taxon>Alkalibacterium</taxon>
    </lineage>
</organism>
<dbReference type="Pfam" id="PF08797">
    <property type="entry name" value="HIRAN"/>
    <property type="match status" value="1"/>
</dbReference>
<protein>
    <recommendedName>
        <fullName evidence="3">HIRAN domain-containing protein</fullName>
    </recommendedName>
</protein>
<dbReference type="EMBL" id="BAAADA010000114">
    <property type="protein sequence ID" value="GAA0485856.1"/>
    <property type="molecule type" value="Genomic_DNA"/>
</dbReference>
<comment type="caution">
    <text evidence="4">The sequence shown here is derived from an EMBL/GenBank/DDBJ whole genome shotgun (WGS) entry which is preliminary data.</text>
</comment>
<keyword evidence="2" id="KW-0378">Hydrolase</keyword>
<evidence type="ECO:0000259" key="3">
    <source>
        <dbReference type="SMART" id="SM00910"/>
    </source>
</evidence>
<accession>A0ABN1AXU0</accession>
<dbReference type="RefSeq" id="WP_346024764.1">
    <property type="nucleotide sequence ID" value="NZ_BAAADA010000114.1"/>
</dbReference>
<evidence type="ECO:0000256" key="1">
    <source>
        <dbReference type="ARBA" id="ARBA00022723"/>
    </source>
</evidence>
<reference evidence="4 5" key="1">
    <citation type="journal article" date="2019" name="Int. J. Syst. Evol. Microbiol.">
        <title>The Global Catalogue of Microorganisms (GCM) 10K type strain sequencing project: providing services to taxonomists for standard genome sequencing and annotation.</title>
        <authorList>
            <consortium name="The Broad Institute Genomics Platform"/>
            <consortium name="The Broad Institute Genome Sequencing Center for Infectious Disease"/>
            <person name="Wu L."/>
            <person name="Ma J."/>
        </authorList>
    </citation>
    <scope>NUCLEOTIDE SEQUENCE [LARGE SCALE GENOMIC DNA]</scope>
    <source>
        <strain evidence="4 5">JCM 14232</strain>
    </source>
</reference>
<evidence type="ECO:0000313" key="5">
    <source>
        <dbReference type="Proteomes" id="UP001410648"/>
    </source>
</evidence>
<evidence type="ECO:0000313" key="4">
    <source>
        <dbReference type="EMBL" id="GAA0485856.1"/>
    </source>
</evidence>
<gene>
    <name evidence="4" type="ORF">GCM10008936_13410</name>
</gene>
<dbReference type="InterPro" id="IPR014905">
    <property type="entry name" value="HIRAN"/>
</dbReference>
<sequence length="242" mass="28207">MQNRTLCLLWQNQQSRQWYHVANLTLEENDDYRFAYESQNKKRGLKDALENGYHLHPSFPSAVKTYTSDKLFSAFSRRLPNKARPDYVELLKANNLSVKNDEFEVLTMTGGKLISDNYEFVKPVDFDGKDFSFDFYVRGWQHYNEDKRQLKDLSEISFETEEDNGQDPDAIIVKYAGETIGYVPAFYSDFMKTVIESNSRFEVVSFDFNSQASSHRKVNILVKGQKANIQKTERETNLLLTV</sequence>
<name>A0ABN1AXU0_9LACT</name>
<dbReference type="SMART" id="SM00910">
    <property type="entry name" value="HIRAN"/>
    <property type="match status" value="1"/>
</dbReference>
<keyword evidence="1" id="KW-0479">Metal-binding</keyword>
<keyword evidence="5" id="KW-1185">Reference proteome</keyword>